<name>A0ABP0B3Q2_9PEZI</name>
<keyword evidence="3" id="KW-1185">Reference proteome</keyword>
<evidence type="ECO:0000313" key="3">
    <source>
        <dbReference type="Proteomes" id="UP001642406"/>
    </source>
</evidence>
<comment type="caution">
    <text evidence="2">The sequence shown here is derived from an EMBL/GenBank/DDBJ whole genome shotgun (WGS) entry which is preliminary data.</text>
</comment>
<feature type="compositionally biased region" description="Acidic residues" evidence="1">
    <location>
        <begin position="57"/>
        <end position="67"/>
    </location>
</feature>
<evidence type="ECO:0000313" key="2">
    <source>
        <dbReference type="EMBL" id="CAK7214195.1"/>
    </source>
</evidence>
<feature type="region of interest" description="Disordered" evidence="1">
    <location>
        <begin position="51"/>
        <end position="76"/>
    </location>
</feature>
<proteinExistence type="predicted"/>
<sequence>MNTTKEMPYDVVLDDLLQCIYVPRAGKAAQAATAEKKDKNAFLQRWTEKGGVGEVSSNDDDRDDDDIGDRFRADGRYLPNSNRDITRLLENASRIYANDPDRPPMATGHKMVLLDRARRVKFGYKNPRPMTLAQGYDGGVNICVYQTRRPRPGENGTSRLKVDDYPPGRIIPRHRADTSTACVEVPSNEFTVQRASEMPARAKSGLVAVTKKKKINKANTKANLRQRALAQHMLRQPTITAVEAALRHIRGLV</sequence>
<reference evidence="2 3" key="1">
    <citation type="submission" date="2024-01" db="EMBL/GenBank/DDBJ databases">
        <authorList>
            <person name="Allen C."/>
            <person name="Tagirdzhanova G."/>
        </authorList>
    </citation>
    <scope>NUCLEOTIDE SEQUENCE [LARGE SCALE GENOMIC DNA]</scope>
</reference>
<dbReference type="EMBL" id="CAWUHC010000011">
    <property type="protein sequence ID" value="CAK7214195.1"/>
    <property type="molecule type" value="Genomic_DNA"/>
</dbReference>
<dbReference type="Proteomes" id="UP001642406">
    <property type="component" value="Unassembled WGS sequence"/>
</dbReference>
<gene>
    <name evidence="2" type="ORF">SBRCBS47491_002066</name>
</gene>
<organism evidence="2 3">
    <name type="scientific">Sporothrix bragantina</name>
    <dbReference type="NCBI Taxonomy" id="671064"/>
    <lineage>
        <taxon>Eukaryota</taxon>
        <taxon>Fungi</taxon>
        <taxon>Dikarya</taxon>
        <taxon>Ascomycota</taxon>
        <taxon>Pezizomycotina</taxon>
        <taxon>Sordariomycetes</taxon>
        <taxon>Sordariomycetidae</taxon>
        <taxon>Ophiostomatales</taxon>
        <taxon>Ophiostomataceae</taxon>
        <taxon>Sporothrix</taxon>
    </lineage>
</organism>
<protein>
    <submittedName>
        <fullName evidence="2">Uncharacterized protein</fullName>
    </submittedName>
</protein>
<accession>A0ABP0B3Q2</accession>
<evidence type="ECO:0000256" key="1">
    <source>
        <dbReference type="SAM" id="MobiDB-lite"/>
    </source>
</evidence>